<evidence type="ECO:0000313" key="3">
    <source>
        <dbReference type="Proteomes" id="UP000229730"/>
    </source>
</evidence>
<dbReference type="EMBL" id="PDEM01000024">
    <property type="protein sequence ID" value="PHZ84311.1"/>
    <property type="molecule type" value="Genomic_DNA"/>
</dbReference>
<name>A0A2G4YPR2_9PROT</name>
<sequence>MWAGCVNNALRPGAVPEDDPAPPVDGTARPLAQEVALKKLHDKIFALENPCAKLILWAMAGMDEKISSGVRKLFVAVSSLINWFGKHI</sequence>
<reference evidence="2 3" key="1">
    <citation type="submission" date="2017-10" db="EMBL/GenBank/DDBJ databases">
        <title>Frigbacter circumglobatus gen. nov. sp. nov., isolated from sediment cultured in situ.</title>
        <authorList>
            <person name="Zhao Z."/>
        </authorList>
    </citation>
    <scope>NUCLEOTIDE SEQUENCE [LARGE SCALE GENOMIC DNA]</scope>
    <source>
        <strain evidence="2 3">ZYL</strain>
    </source>
</reference>
<protein>
    <submittedName>
        <fullName evidence="2">Uncharacterized protein</fullName>
    </submittedName>
</protein>
<dbReference type="InParanoid" id="A0A2G4YPR2"/>
<organism evidence="2 3">
    <name type="scientific">Paremcibacter congregatus</name>
    <dbReference type="NCBI Taxonomy" id="2043170"/>
    <lineage>
        <taxon>Bacteria</taxon>
        <taxon>Pseudomonadati</taxon>
        <taxon>Pseudomonadota</taxon>
        <taxon>Alphaproteobacteria</taxon>
        <taxon>Emcibacterales</taxon>
        <taxon>Emcibacteraceae</taxon>
        <taxon>Paremcibacter</taxon>
    </lineage>
</organism>
<comment type="caution">
    <text evidence="2">The sequence shown here is derived from an EMBL/GenBank/DDBJ whole genome shotgun (WGS) entry which is preliminary data.</text>
</comment>
<gene>
    <name evidence="2" type="ORF">CRD36_10850</name>
</gene>
<accession>A0A2G4YPR2</accession>
<keyword evidence="3" id="KW-1185">Reference proteome</keyword>
<dbReference type="Proteomes" id="UP000229730">
    <property type="component" value="Unassembled WGS sequence"/>
</dbReference>
<dbReference type="AlphaFoldDB" id="A0A2G4YPR2"/>
<proteinExistence type="predicted"/>
<feature type="region of interest" description="Disordered" evidence="1">
    <location>
        <begin position="1"/>
        <end position="27"/>
    </location>
</feature>
<evidence type="ECO:0000256" key="1">
    <source>
        <dbReference type="SAM" id="MobiDB-lite"/>
    </source>
</evidence>
<evidence type="ECO:0000313" key="2">
    <source>
        <dbReference type="EMBL" id="PHZ84311.1"/>
    </source>
</evidence>